<feature type="transmembrane region" description="Helical" evidence="1">
    <location>
        <begin position="30"/>
        <end position="50"/>
    </location>
</feature>
<gene>
    <name evidence="2" type="ORF">C1SCF055_LOCUS20289</name>
</gene>
<keyword evidence="5" id="KW-1185">Reference proteome</keyword>
<accession>A0A9P1CK10</accession>
<proteinExistence type="predicted"/>
<protein>
    <submittedName>
        <fullName evidence="4">Mitochondrial import inner membrane translocase subunit TIM22</fullName>
    </submittedName>
</protein>
<evidence type="ECO:0000313" key="3">
    <source>
        <dbReference type="EMBL" id="CAL1146929.1"/>
    </source>
</evidence>
<organism evidence="2">
    <name type="scientific">Cladocopium goreaui</name>
    <dbReference type="NCBI Taxonomy" id="2562237"/>
    <lineage>
        <taxon>Eukaryota</taxon>
        <taxon>Sar</taxon>
        <taxon>Alveolata</taxon>
        <taxon>Dinophyceae</taxon>
        <taxon>Suessiales</taxon>
        <taxon>Symbiodiniaceae</taxon>
        <taxon>Cladocopium</taxon>
    </lineage>
</organism>
<dbReference type="Proteomes" id="UP001152797">
    <property type="component" value="Unassembled WGS sequence"/>
</dbReference>
<evidence type="ECO:0000256" key="1">
    <source>
        <dbReference type="SAM" id="Phobius"/>
    </source>
</evidence>
<reference evidence="3" key="2">
    <citation type="submission" date="2024-04" db="EMBL/GenBank/DDBJ databases">
        <authorList>
            <person name="Chen Y."/>
            <person name="Shah S."/>
            <person name="Dougan E. K."/>
            <person name="Thang M."/>
            <person name="Chan C."/>
        </authorList>
    </citation>
    <scope>NUCLEOTIDE SEQUENCE [LARGE SCALE GENOMIC DNA]</scope>
</reference>
<keyword evidence="1" id="KW-0472">Membrane</keyword>
<keyword evidence="1" id="KW-1133">Transmembrane helix</keyword>
<keyword evidence="1" id="KW-0812">Transmembrane</keyword>
<reference evidence="2" key="1">
    <citation type="submission" date="2022-10" db="EMBL/GenBank/DDBJ databases">
        <authorList>
            <person name="Chen Y."/>
            <person name="Dougan E. K."/>
            <person name="Chan C."/>
            <person name="Rhodes N."/>
            <person name="Thang M."/>
        </authorList>
    </citation>
    <scope>NUCLEOTIDE SEQUENCE</scope>
</reference>
<dbReference type="EMBL" id="CAMXCT030001846">
    <property type="protein sequence ID" value="CAL4780866.1"/>
    <property type="molecule type" value="Genomic_DNA"/>
</dbReference>
<name>A0A9P1CK10_9DINO</name>
<dbReference type="EMBL" id="CAMXCT020001846">
    <property type="protein sequence ID" value="CAL1146929.1"/>
    <property type="molecule type" value="Genomic_DNA"/>
</dbReference>
<evidence type="ECO:0000313" key="2">
    <source>
        <dbReference type="EMBL" id="CAI3993554.1"/>
    </source>
</evidence>
<evidence type="ECO:0000313" key="5">
    <source>
        <dbReference type="Proteomes" id="UP001152797"/>
    </source>
</evidence>
<sequence>MLDLVYAEFGLFTRSCFKRRYIYAFRRQRAVRAAFMGGSLGAIGCVSASIMTSQVFAKEWPPPGLPKRCAGFSVFFGLASAAISWIGSQHLVGQLSLPQMEGVAEEAKKAASKMDRDRTI</sequence>
<feature type="transmembrane region" description="Helical" evidence="1">
    <location>
        <begin position="70"/>
        <end position="87"/>
    </location>
</feature>
<evidence type="ECO:0000313" key="4">
    <source>
        <dbReference type="EMBL" id="CAL4780866.1"/>
    </source>
</evidence>
<dbReference type="AlphaFoldDB" id="A0A9P1CK10"/>
<dbReference type="EMBL" id="CAMXCT010001846">
    <property type="protein sequence ID" value="CAI3993554.1"/>
    <property type="molecule type" value="Genomic_DNA"/>
</dbReference>
<comment type="caution">
    <text evidence="2">The sequence shown here is derived from an EMBL/GenBank/DDBJ whole genome shotgun (WGS) entry which is preliminary data.</text>
</comment>